<keyword evidence="1" id="KW-0547">Nucleotide-binding</keyword>
<dbReference type="EMBL" id="PVNK01000011">
    <property type="protein sequence ID" value="PRQ05494.1"/>
    <property type="molecule type" value="Genomic_DNA"/>
</dbReference>
<dbReference type="CDD" id="cd17917">
    <property type="entry name" value="DEXHc_RHA-like"/>
    <property type="match status" value="1"/>
</dbReference>
<dbReference type="InterPro" id="IPR027417">
    <property type="entry name" value="P-loop_NTPase"/>
</dbReference>
<dbReference type="SMART" id="SM00487">
    <property type="entry name" value="DEXDc"/>
    <property type="match status" value="1"/>
</dbReference>
<accession>A0A2S9YK70</accession>
<evidence type="ECO:0000256" key="4">
    <source>
        <dbReference type="ARBA" id="ARBA00022840"/>
    </source>
</evidence>
<dbReference type="SUPFAM" id="SSF52540">
    <property type="entry name" value="P-loop containing nucleoside triphosphate hydrolases"/>
    <property type="match status" value="1"/>
</dbReference>
<evidence type="ECO:0000256" key="1">
    <source>
        <dbReference type="ARBA" id="ARBA00022741"/>
    </source>
</evidence>
<dbReference type="InterPro" id="IPR014001">
    <property type="entry name" value="Helicase_ATP-bd"/>
</dbReference>
<dbReference type="CDD" id="cd18791">
    <property type="entry name" value="SF2_C_RHA"/>
    <property type="match status" value="1"/>
</dbReference>
<name>A0A2S9YK70_9BACT</name>
<dbReference type="SMART" id="SM00490">
    <property type="entry name" value="HELICc"/>
    <property type="match status" value="1"/>
</dbReference>
<evidence type="ECO:0000313" key="8">
    <source>
        <dbReference type="Proteomes" id="UP000237968"/>
    </source>
</evidence>
<comment type="caution">
    <text evidence="7">The sequence shown here is derived from an EMBL/GenBank/DDBJ whole genome shotgun (WGS) entry which is preliminary data.</text>
</comment>
<dbReference type="InterPro" id="IPR011545">
    <property type="entry name" value="DEAD/DEAH_box_helicase_dom"/>
</dbReference>
<dbReference type="PROSITE" id="PS51192">
    <property type="entry name" value="HELICASE_ATP_BIND_1"/>
    <property type="match status" value="1"/>
</dbReference>
<keyword evidence="8" id="KW-1185">Reference proteome</keyword>
<evidence type="ECO:0000259" key="6">
    <source>
        <dbReference type="PROSITE" id="PS51194"/>
    </source>
</evidence>
<organism evidence="7 8">
    <name type="scientific">Enhygromyxa salina</name>
    <dbReference type="NCBI Taxonomy" id="215803"/>
    <lineage>
        <taxon>Bacteria</taxon>
        <taxon>Pseudomonadati</taxon>
        <taxon>Myxococcota</taxon>
        <taxon>Polyangia</taxon>
        <taxon>Nannocystales</taxon>
        <taxon>Nannocystaceae</taxon>
        <taxon>Enhygromyxa</taxon>
    </lineage>
</organism>
<dbReference type="GO" id="GO:0003724">
    <property type="term" value="F:RNA helicase activity"/>
    <property type="evidence" value="ECO:0007669"/>
    <property type="project" value="UniProtKB-EC"/>
</dbReference>
<dbReference type="PANTHER" id="PTHR43519:SF1">
    <property type="entry name" value="ATP-DEPENDENT RNA HELICASE HRPB"/>
    <property type="match status" value="1"/>
</dbReference>
<keyword evidence="4" id="KW-0067">ATP-binding</keyword>
<dbReference type="GO" id="GO:0005524">
    <property type="term" value="F:ATP binding"/>
    <property type="evidence" value="ECO:0007669"/>
    <property type="project" value="UniProtKB-KW"/>
</dbReference>
<dbReference type="OrthoDB" id="9805617at2"/>
<keyword evidence="2 7" id="KW-0378">Hydrolase</keyword>
<gene>
    <name evidence="7" type="primary">hrpB_1</name>
    <name evidence="7" type="ORF">ENSA5_02220</name>
</gene>
<dbReference type="PANTHER" id="PTHR43519">
    <property type="entry name" value="ATP-DEPENDENT RNA HELICASE HRPB"/>
    <property type="match status" value="1"/>
</dbReference>
<sequence>MALELPIHAVRGALVAALGQARPIVITAPTGSGKSTCLPSWIAAACGGPVLVVEPRRVACRALALYVARQAGERLGDRVGYRVRFDDKTSARTELCFVTPGVALNLAGARNDELGAYAALMLDEFHERSWELDLLVALARRRAGPRLIVCSATLAVEGLVRELDATLLEAEGRSFPVEIEYEGEDAPSERGLEVRVAVAVERALARADGEILVFLPGKGEIERCAAELARRRCAAPIIAVHGGVPPKRIVDLFAAAGREGGGSRVFLATNVAESSLTLPGVRTVIDSGLARMRLHRGGRSVLALNVIARDSMDQRAGRAGRVAPGRCVRLWSRAFVPREVTTPELERIELDDLILRAAGCGLDANELEAAPWIDRPPSFALAAARERLARVGALDGDGRVNAHGRSLARLPVAGRQARILLGAPPELAGAVADLVALLEYGRALWLRCDGPGSAEVEEAREELADELPPGQRDEVHGALWGLRRGDPRRHGLHRAGLSEVRRLADSLRAQIGAPPLADERDTPLPGPGRLAAFLLTRVPETAFVRRPRGERGRRSSRDPSTAWANGEIELLIRETSAPGVRPDARDPAPSAGLILDHEWIGAGRSARGRGRMLLPCALEQLAAAGLGEVELCEPKVELAAGVVATIEATRELRLAGVRLARRRRALTGSPLRATLATMIVEGRRLPPLTRELRHAVLDELHLWELLARAIEGPLAGRVAAIRAAPPAEVWLSERLAVLGLEDAAELALLADEDLRPRPAALDQLAEASAALGEREWTLDALAQDFPRVVSERGAHYGCEVRFDRKRVTLEPLDALARKRGEPRVEQLPRFRGFRLVYRQASRRVVLRQ</sequence>
<proteinExistence type="predicted"/>
<evidence type="ECO:0000313" key="7">
    <source>
        <dbReference type="EMBL" id="PRQ05494.1"/>
    </source>
</evidence>
<dbReference type="RefSeq" id="WP_146155191.1">
    <property type="nucleotide sequence ID" value="NZ_PVNK01000011.1"/>
</dbReference>
<dbReference type="Gene3D" id="3.40.50.300">
    <property type="entry name" value="P-loop containing nucleotide triphosphate hydrolases"/>
    <property type="match status" value="2"/>
</dbReference>
<dbReference type="InterPro" id="IPR001650">
    <property type="entry name" value="Helicase_C-like"/>
</dbReference>
<dbReference type="SMART" id="SM00847">
    <property type="entry name" value="HA2"/>
    <property type="match status" value="1"/>
</dbReference>
<dbReference type="InterPro" id="IPR007502">
    <property type="entry name" value="Helicase-assoc_dom"/>
</dbReference>
<dbReference type="Pfam" id="PF00270">
    <property type="entry name" value="DEAD"/>
    <property type="match status" value="1"/>
</dbReference>
<feature type="domain" description="Helicase C-terminal" evidence="6">
    <location>
        <begin position="199"/>
        <end position="368"/>
    </location>
</feature>
<dbReference type="Gene3D" id="1.20.120.1080">
    <property type="match status" value="1"/>
</dbReference>
<protein>
    <submittedName>
        <fullName evidence="7">ATP-dependent RNA helicase HrpB</fullName>
        <ecNumber evidence="7">3.6.4.13</ecNumber>
    </submittedName>
</protein>
<evidence type="ECO:0000256" key="3">
    <source>
        <dbReference type="ARBA" id="ARBA00022806"/>
    </source>
</evidence>
<reference evidence="7 8" key="1">
    <citation type="submission" date="2018-03" db="EMBL/GenBank/DDBJ databases">
        <title>Draft Genome Sequences of the Obligatory Marine Myxobacteria Enhygromyxa salina SWB005.</title>
        <authorList>
            <person name="Poehlein A."/>
            <person name="Moghaddam J.A."/>
            <person name="Harms H."/>
            <person name="Alanjari M."/>
            <person name="Koenig G.M."/>
            <person name="Daniel R."/>
            <person name="Schaeberle T.F."/>
        </authorList>
    </citation>
    <scope>NUCLEOTIDE SEQUENCE [LARGE SCALE GENOMIC DNA]</scope>
    <source>
        <strain evidence="7 8">SWB005</strain>
    </source>
</reference>
<dbReference type="GO" id="GO:0003676">
    <property type="term" value="F:nucleic acid binding"/>
    <property type="evidence" value="ECO:0007669"/>
    <property type="project" value="InterPro"/>
</dbReference>
<dbReference type="AlphaFoldDB" id="A0A2S9YK70"/>
<dbReference type="PROSITE" id="PS51194">
    <property type="entry name" value="HELICASE_CTER"/>
    <property type="match status" value="1"/>
</dbReference>
<dbReference type="EC" id="3.6.4.13" evidence="7"/>
<dbReference type="Pfam" id="PF00271">
    <property type="entry name" value="Helicase_C"/>
    <property type="match status" value="1"/>
</dbReference>
<keyword evidence="3 7" id="KW-0347">Helicase</keyword>
<evidence type="ECO:0000256" key="2">
    <source>
        <dbReference type="ARBA" id="ARBA00022801"/>
    </source>
</evidence>
<dbReference type="GO" id="GO:0016787">
    <property type="term" value="F:hydrolase activity"/>
    <property type="evidence" value="ECO:0007669"/>
    <property type="project" value="UniProtKB-KW"/>
</dbReference>
<feature type="domain" description="Helicase ATP-binding" evidence="5">
    <location>
        <begin position="15"/>
        <end position="172"/>
    </location>
</feature>
<dbReference type="Proteomes" id="UP000237968">
    <property type="component" value="Unassembled WGS sequence"/>
</dbReference>
<evidence type="ECO:0000259" key="5">
    <source>
        <dbReference type="PROSITE" id="PS51192"/>
    </source>
</evidence>